<evidence type="ECO:0000313" key="6">
    <source>
        <dbReference type="EMBL" id="HJG90319.1"/>
    </source>
</evidence>
<keyword evidence="1" id="KW-0540">Nuclease</keyword>
<dbReference type="SUPFAM" id="SSF88723">
    <property type="entry name" value="PIN domain-like"/>
    <property type="match status" value="1"/>
</dbReference>
<dbReference type="GO" id="GO:0046872">
    <property type="term" value="F:metal ion binding"/>
    <property type="evidence" value="ECO:0007669"/>
    <property type="project" value="UniProtKB-KW"/>
</dbReference>
<name>A0A921MUD9_9MICO</name>
<dbReference type="GO" id="GO:0016787">
    <property type="term" value="F:hydrolase activity"/>
    <property type="evidence" value="ECO:0007669"/>
    <property type="project" value="UniProtKB-KW"/>
</dbReference>
<keyword evidence="4" id="KW-0460">Magnesium</keyword>
<dbReference type="Pfam" id="PF01850">
    <property type="entry name" value="PIN"/>
    <property type="match status" value="1"/>
</dbReference>
<keyword evidence="3" id="KW-0378">Hydrolase</keyword>
<reference evidence="6" key="2">
    <citation type="submission" date="2021-09" db="EMBL/GenBank/DDBJ databases">
        <authorList>
            <person name="Gilroy R."/>
        </authorList>
    </citation>
    <scope>NUCLEOTIDE SEQUENCE</scope>
    <source>
        <strain evidence="6">ChiGjej5B5-22894</strain>
    </source>
</reference>
<evidence type="ECO:0000256" key="2">
    <source>
        <dbReference type="ARBA" id="ARBA00022723"/>
    </source>
</evidence>
<dbReference type="CDD" id="cd09874">
    <property type="entry name" value="PIN_MT3492-like"/>
    <property type="match status" value="1"/>
</dbReference>
<dbReference type="InterPro" id="IPR002716">
    <property type="entry name" value="PIN_dom"/>
</dbReference>
<accession>A0A921MUD9</accession>
<gene>
    <name evidence="6" type="ORF">K8V81_01200</name>
</gene>
<dbReference type="Proteomes" id="UP000742460">
    <property type="component" value="Unassembled WGS sequence"/>
</dbReference>
<keyword evidence="2" id="KW-0479">Metal-binding</keyword>
<reference evidence="6" key="1">
    <citation type="journal article" date="2021" name="PeerJ">
        <title>Extensive microbial diversity within the chicken gut microbiome revealed by metagenomics and culture.</title>
        <authorList>
            <person name="Gilroy R."/>
            <person name="Ravi A."/>
            <person name="Getino M."/>
            <person name="Pursley I."/>
            <person name="Horton D.L."/>
            <person name="Alikhan N.F."/>
            <person name="Baker D."/>
            <person name="Gharbi K."/>
            <person name="Hall N."/>
            <person name="Watson M."/>
            <person name="Adriaenssens E.M."/>
            <person name="Foster-Nyarko E."/>
            <person name="Jarju S."/>
            <person name="Secka A."/>
            <person name="Antonio M."/>
            <person name="Oren A."/>
            <person name="Chaudhuri R.R."/>
            <person name="La Ragione R."/>
            <person name="Hildebrand F."/>
            <person name="Pallen M.J."/>
        </authorList>
    </citation>
    <scope>NUCLEOTIDE SEQUENCE</scope>
    <source>
        <strain evidence="6">ChiGjej5B5-22894</strain>
    </source>
</reference>
<dbReference type="OrthoDB" id="1525146at2"/>
<dbReference type="AlphaFoldDB" id="A0A921MUD9"/>
<dbReference type="EMBL" id="DYUE01000035">
    <property type="protein sequence ID" value="HJG90319.1"/>
    <property type="molecule type" value="Genomic_DNA"/>
</dbReference>
<feature type="domain" description="PIN" evidence="5">
    <location>
        <begin position="3"/>
        <end position="119"/>
    </location>
</feature>
<comment type="caution">
    <text evidence="6">The sequence shown here is derived from an EMBL/GenBank/DDBJ whole genome shotgun (WGS) entry which is preliminary data.</text>
</comment>
<evidence type="ECO:0000313" key="7">
    <source>
        <dbReference type="Proteomes" id="UP000742460"/>
    </source>
</evidence>
<dbReference type="Gene3D" id="3.40.50.1010">
    <property type="entry name" value="5'-nuclease"/>
    <property type="match status" value="1"/>
</dbReference>
<proteinExistence type="predicted"/>
<dbReference type="InterPro" id="IPR029060">
    <property type="entry name" value="PIN-like_dom_sf"/>
</dbReference>
<dbReference type="RefSeq" id="WP_087485692.1">
    <property type="nucleotide sequence ID" value="NZ_FXXB01000008.1"/>
</dbReference>
<sequence length="130" mass="14255">MLVYLDTAAALKILIDEPETRAMRETFHGWQLEGHDIVASYLLHTEMHCAARRRGFAEAQTIDQLLSAVGLIDIERSHLLVASRGEHSLRSADAIHLAAALAVDADLLVTYDHELTSAAEREGLRTASPA</sequence>
<organism evidence="6 7">
    <name type="scientific">Brachybacterium massiliense</name>
    <dbReference type="NCBI Taxonomy" id="1755098"/>
    <lineage>
        <taxon>Bacteria</taxon>
        <taxon>Bacillati</taxon>
        <taxon>Actinomycetota</taxon>
        <taxon>Actinomycetes</taxon>
        <taxon>Micrococcales</taxon>
        <taxon>Dermabacteraceae</taxon>
        <taxon>Brachybacterium</taxon>
    </lineage>
</organism>
<evidence type="ECO:0000256" key="1">
    <source>
        <dbReference type="ARBA" id="ARBA00022722"/>
    </source>
</evidence>
<evidence type="ECO:0000259" key="5">
    <source>
        <dbReference type="Pfam" id="PF01850"/>
    </source>
</evidence>
<evidence type="ECO:0000256" key="4">
    <source>
        <dbReference type="ARBA" id="ARBA00022842"/>
    </source>
</evidence>
<evidence type="ECO:0000256" key="3">
    <source>
        <dbReference type="ARBA" id="ARBA00022801"/>
    </source>
</evidence>
<dbReference type="GO" id="GO:0004518">
    <property type="term" value="F:nuclease activity"/>
    <property type="evidence" value="ECO:0007669"/>
    <property type="project" value="UniProtKB-KW"/>
</dbReference>
<protein>
    <submittedName>
        <fullName evidence="6">Type II toxin-antitoxin system VapC family toxin</fullName>
    </submittedName>
</protein>